<dbReference type="Proteomes" id="UP000234271">
    <property type="component" value="Chromosome"/>
</dbReference>
<reference evidence="2" key="1">
    <citation type="submission" date="2016-12" db="EMBL/GenBank/DDBJ databases">
        <title>Complete Genome Sequence of Beggiatoa leptomitiformis D-401.</title>
        <authorList>
            <person name="Fomenkov A."/>
            <person name="Vincze T."/>
            <person name="Grabovich M."/>
            <person name="Anton B.P."/>
            <person name="Dubinina G."/>
            <person name="Orlova M."/>
            <person name="Belousova E."/>
            <person name="Roberts R.J."/>
        </authorList>
    </citation>
    <scope>NUCLEOTIDE SEQUENCE [LARGE SCALE GENOMIC DNA]</scope>
    <source>
        <strain evidence="2">D-401</strain>
    </source>
</reference>
<dbReference type="AlphaFoldDB" id="A0A2N9YBJ9"/>
<organism evidence="1 2">
    <name type="scientific">Beggiatoa leptomitoformis</name>
    <dbReference type="NCBI Taxonomy" id="288004"/>
    <lineage>
        <taxon>Bacteria</taxon>
        <taxon>Pseudomonadati</taxon>
        <taxon>Pseudomonadota</taxon>
        <taxon>Gammaproteobacteria</taxon>
        <taxon>Thiotrichales</taxon>
        <taxon>Thiotrichaceae</taxon>
        <taxon>Beggiatoa</taxon>
    </lineage>
</organism>
<sequence length="266" mass="30560">MGYGDMFFMRLNLITKILHNYLLYLLLLSASAAVSAHELTLKMDVIYVKPWGYYLDNSLETSKMMGILVEISDLLTQETGIHFKKRLVPYARVWDNLARGDTDMSILIYTPSKSMTVNYAGLLFNFNSIVIAKKGVYLQTYEDLRHLRIGVLRGEQLSARFNGDSQLNKIEVRSYEIMINMLRNERLDALAGNSVSLLYLTRQADVASLLGNQLVLQTIPMMIQFSKKFNNPLVLQQIEMTAKTLYKDNVFENIVDGWGIFAWRME</sequence>
<dbReference type="PANTHER" id="PTHR38834">
    <property type="entry name" value="PERIPLASMIC SUBSTRATE BINDING PROTEIN FAMILY 3"/>
    <property type="match status" value="1"/>
</dbReference>
<dbReference type="SUPFAM" id="SSF53850">
    <property type="entry name" value="Periplasmic binding protein-like II"/>
    <property type="match status" value="1"/>
</dbReference>
<proteinExistence type="predicted"/>
<protein>
    <submittedName>
        <fullName evidence="1">Transporter substrate-binding domain-containing protein</fullName>
    </submittedName>
</protein>
<dbReference type="EMBL" id="CP018889">
    <property type="protein sequence ID" value="AUI67831.2"/>
    <property type="molecule type" value="Genomic_DNA"/>
</dbReference>
<evidence type="ECO:0000313" key="2">
    <source>
        <dbReference type="Proteomes" id="UP000234271"/>
    </source>
</evidence>
<dbReference type="Gene3D" id="3.40.190.10">
    <property type="entry name" value="Periplasmic binding protein-like II"/>
    <property type="match status" value="2"/>
</dbReference>
<keyword evidence="2" id="KW-1185">Reference proteome</keyword>
<dbReference type="PANTHER" id="PTHR38834:SF3">
    <property type="entry name" value="SOLUTE-BINDING PROTEIN FAMILY 3_N-TERMINAL DOMAIN-CONTAINING PROTEIN"/>
    <property type="match status" value="1"/>
</dbReference>
<accession>A0A2N9YBJ9</accession>
<name>A0A2N9YBJ9_9GAMM</name>
<gene>
    <name evidence="1" type="ORF">BLE401_03365</name>
</gene>
<evidence type="ECO:0000313" key="1">
    <source>
        <dbReference type="EMBL" id="AUI67831.2"/>
    </source>
</evidence>
<dbReference type="STRING" id="288004.AL038_02685"/>